<organism evidence="4 5">
    <name type="scientific">Panagrolaimus superbus</name>
    <dbReference type="NCBI Taxonomy" id="310955"/>
    <lineage>
        <taxon>Eukaryota</taxon>
        <taxon>Metazoa</taxon>
        <taxon>Ecdysozoa</taxon>
        <taxon>Nematoda</taxon>
        <taxon>Chromadorea</taxon>
        <taxon>Rhabditida</taxon>
        <taxon>Tylenchina</taxon>
        <taxon>Panagrolaimomorpha</taxon>
        <taxon>Panagrolaimoidea</taxon>
        <taxon>Panagrolaimidae</taxon>
        <taxon>Panagrolaimus</taxon>
    </lineage>
</organism>
<dbReference type="WBParaSite" id="PSU_v2.g6525.t1">
    <property type="protein sequence ID" value="PSU_v2.g6525.t1"/>
    <property type="gene ID" value="PSU_v2.g6525"/>
</dbReference>
<dbReference type="Pfam" id="PF00089">
    <property type="entry name" value="Trypsin"/>
    <property type="match status" value="1"/>
</dbReference>
<sequence length="223" mass="24494">MKVRPNSDFKVIVGSIKYGKDGIIHEVEDILVHAGYNKLGDHDITLLKLKTPIIFNDLAKPICITEKFPITFKKVVAIGFGTTATQGSEEFPKTFDNSLKPDFEKDTKENYQIGSHGGICKFVDIPLQKDETCLHLPKNSSVYFVPGLEICGGGLWKGTLEGDSGGPLIGLFQDGYYQIGLTARGQPIAESRGGNPVDFGVYTKISKYCDWISKETKNQVVCA</sequence>
<dbReference type="Proteomes" id="UP000887577">
    <property type="component" value="Unplaced"/>
</dbReference>
<accession>A0A914Z3A5</accession>
<evidence type="ECO:0000313" key="5">
    <source>
        <dbReference type="WBParaSite" id="PSU_v2.g6525.t1"/>
    </source>
</evidence>
<protein>
    <submittedName>
        <fullName evidence="5">Peptidase S1 domain-containing protein</fullName>
    </submittedName>
</protein>
<dbReference type="InterPro" id="IPR043504">
    <property type="entry name" value="Peptidase_S1_PA_chymotrypsin"/>
</dbReference>
<evidence type="ECO:0000313" key="4">
    <source>
        <dbReference type="Proteomes" id="UP000887577"/>
    </source>
</evidence>
<dbReference type="PROSITE" id="PS00135">
    <property type="entry name" value="TRYPSIN_SER"/>
    <property type="match status" value="1"/>
</dbReference>
<dbReference type="Gene3D" id="2.40.10.10">
    <property type="entry name" value="Trypsin-like serine proteases"/>
    <property type="match status" value="1"/>
</dbReference>
<dbReference type="GO" id="GO:0006508">
    <property type="term" value="P:proteolysis"/>
    <property type="evidence" value="ECO:0007669"/>
    <property type="project" value="InterPro"/>
</dbReference>
<dbReference type="SMART" id="SM00020">
    <property type="entry name" value="Tryp_SPc"/>
    <property type="match status" value="1"/>
</dbReference>
<evidence type="ECO:0000259" key="3">
    <source>
        <dbReference type="PROSITE" id="PS50240"/>
    </source>
</evidence>
<evidence type="ECO:0000256" key="2">
    <source>
        <dbReference type="ARBA" id="ARBA00024195"/>
    </source>
</evidence>
<dbReference type="AlphaFoldDB" id="A0A914Z3A5"/>
<comment type="similarity">
    <text evidence="2">Belongs to the peptidase S1 family. CLIP subfamily.</text>
</comment>
<dbReference type="InterPro" id="IPR009003">
    <property type="entry name" value="Peptidase_S1_PA"/>
</dbReference>
<dbReference type="SUPFAM" id="SSF50494">
    <property type="entry name" value="Trypsin-like serine proteases"/>
    <property type="match status" value="1"/>
</dbReference>
<dbReference type="InterPro" id="IPR051487">
    <property type="entry name" value="Ser/Thr_Proteases_Immune/Dev"/>
</dbReference>
<proteinExistence type="inferred from homology"/>
<dbReference type="InterPro" id="IPR001314">
    <property type="entry name" value="Peptidase_S1A"/>
</dbReference>
<dbReference type="InterPro" id="IPR001254">
    <property type="entry name" value="Trypsin_dom"/>
</dbReference>
<keyword evidence="1" id="KW-1015">Disulfide bond</keyword>
<dbReference type="InterPro" id="IPR033116">
    <property type="entry name" value="TRYPSIN_SER"/>
</dbReference>
<keyword evidence="4" id="KW-1185">Reference proteome</keyword>
<evidence type="ECO:0000256" key="1">
    <source>
        <dbReference type="ARBA" id="ARBA00023157"/>
    </source>
</evidence>
<dbReference type="PANTHER" id="PTHR24256">
    <property type="entry name" value="TRYPTASE-RELATED"/>
    <property type="match status" value="1"/>
</dbReference>
<dbReference type="PROSITE" id="PS50240">
    <property type="entry name" value="TRYPSIN_DOM"/>
    <property type="match status" value="1"/>
</dbReference>
<name>A0A914Z3A5_9BILA</name>
<dbReference type="GO" id="GO:0004252">
    <property type="term" value="F:serine-type endopeptidase activity"/>
    <property type="evidence" value="ECO:0007669"/>
    <property type="project" value="InterPro"/>
</dbReference>
<dbReference type="PRINTS" id="PR00722">
    <property type="entry name" value="CHYMOTRYPSIN"/>
</dbReference>
<reference evidence="5" key="1">
    <citation type="submission" date="2022-11" db="UniProtKB">
        <authorList>
            <consortium name="WormBaseParasite"/>
        </authorList>
    </citation>
    <scope>IDENTIFICATION</scope>
</reference>
<feature type="domain" description="Peptidase S1" evidence="3">
    <location>
        <begin position="1"/>
        <end position="217"/>
    </location>
</feature>